<keyword evidence="2" id="KW-1185">Reference proteome</keyword>
<reference evidence="1 2" key="1">
    <citation type="submission" date="2024-02" db="EMBL/GenBank/DDBJ databases">
        <authorList>
            <person name="Vignale AGUSTIN F."/>
            <person name="Sosa J E."/>
            <person name="Modenutti C."/>
        </authorList>
    </citation>
    <scope>NUCLEOTIDE SEQUENCE [LARGE SCALE GENOMIC DNA]</scope>
</reference>
<gene>
    <name evidence="1" type="ORF">ILEXP_LOCUS10787</name>
</gene>
<accession>A0ABC8RDN9</accession>
<evidence type="ECO:0000313" key="2">
    <source>
        <dbReference type="Proteomes" id="UP001642360"/>
    </source>
</evidence>
<comment type="caution">
    <text evidence="1">The sequence shown here is derived from an EMBL/GenBank/DDBJ whole genome shotgun (WGS) entry which is preliminary data.</text>
</comment>
<name>A0ABC8RDN9_9AQUA</name>
<protein>
    <submittedName>
        <fullName evidence="1">Uncharacterized protein</fullName>
    </submittedName>
</protein>
<proteinExistence type="predicted"/>
<organism evidence="1 2">
    <name type="scientific">Ilex paraguariensis</name>
    <name type="common">yerba mate</name>
    <dbReference type="NCBI Taxonomy" id="185542"/>
    <lineage>
        <taxon>Eukaryota</taxon>
        <taxon>Viridiplantae</taxon>
        <taxon>Streptophyta</taxon>
        <taxon>Embryophyta</taxon>
        <taxon>Tracheophyta</taxon>
        <taxon>Spermatophyta</taxon>
        <taxon>Magnoliopsida</taxon>
        <taxon>eudicotyledons</taxon>
        <taxon>Gunneridae</taxon>
        <taxon>Pentapetalae</taxon>
        <taxon>asterids</taxon>
        <taxon>campanulids</taxon>
        <taxon>Aquifoliales</taxon>
        <taxon>Aquifoliaceae</taxon>
        <taxon>Ilex</taxon>
    </lineage>
</organism>
<dbReference type="EMBL" id="CAUOFW020001280">
    <property type="protein sequence ID" value="CAK9143090.1"/>
    <property type="molecule type" value="Genomic_DNA"/>
</dbReference>
<dbReference type="Proteomes" id="UP001642360">
    <property type="component" value="Unassembled WGS sequence"/>
</dbReference>
<sequence length="159" mass="17206">MASVLTNLCVSTPYFALNSVYKPRTRVQVRSLGNGDSTVLSSESVKVNGISSVGEEKRIESLIDLGKGRLGSDFGQKMSEEDVAFEKLDVLWDDGYGTQTVKDYLDLAKEMIKPDGGPPRWFCPVSCGCPLKDSPVLLFLPGMDGLGLGLIVHHKALGK</sequence>
<dbReference type="AlphaFoldDB" id="A0ABC8RDN9"/>
<evidence type="ECO:0000313" key="1">
    <source>
        <dbReference type="EMBL" id="CAK9143090.1"/>
    </source>
</evidence>